<evidence type="ECO:0000313" key="3">
    <source>
        <dbReference type="Proteomes" id="UP000019116"/>
    </source>
</evidence>
<dbReference type="SUPFAM" id="SSF57095">
    <property type="entry name" value="Scorpion toxin-like"/>
    <property type="match status" value="1"/>
</dbReference>
<dbReference type="Gramene" id="TraesROB_scaffold_030267_01G000200.1">
    <property type="protein sequence ID" value="TraesROB_scaffold_030267_01G000200.1"/>
    <property type="gene ID" value="TraesROB_scaffold_030267_01G000200"/>
</dbReference>
<proteinExistence type="predicted"/>
<reference evidence="2" key="2">
    <citation type="submission" date="2018-10" db="UniProtKB">
        <authorList>
            <consortium name="EnsemblPlants"/>
        </authorList>
    </citation>
    <scope>IDENTIFICATION</scope>
</reference>
<keyword evidence="3" id="KW-1185">Reference proteome</keyword>
<dbReference type="Gramene" id="TraesJUL3A03G01507420.1">
    <property type="protein sequence ID" value="TraesJUL3A03G01507420.1"/>
    <property type="gene ID" value="TraesJUL3A03G01507420"/>
</dbReference>
<dbReference type="InterPro" id="IPR036574">
    <property type="entry name" value="Scorpion_toxin-like_sf"/>
</dbReference>
<protein>
    <recommendedName>
        <fullName evidence="1">Knottins-like domain-containing protein</fullName>
    </recommendedName>
</protein>
<dbReference type="AlphaFoldDB" id="A0A3B6ERJ5"/>
<dbReference type="Pfam" id="PF00304">
    <property type="entry name" value="Gamma-thionin"/>
    <property type="match status" value="1"/>
</dbReference>
<reference evidence="2" key="1">
    <citation type="submission" date="2018-08" db="EMBL/GenBank/DDBJ databases">
        <authorList>
            <person name="Rossello M."/>
        </authorList>
    </citation>
    <scope>NUCLEOTIDE SEQUENCE [LARGE SCALE GENOMIC DNA]</scope>
    <source>
        <strain evidence="2">cv. Chinese Spring</strain>
    </source>
</reference>
<dbReference type="Gramene" id="TraesWEE_scaffold_052202_01G000200.1">
    <property type="protein sequence ID" value="TraesWEE_scaffold_052202_01G000200.1"/>
    <property type="gene ID" value="TraesWEE_scaffold_052202_01G000200"/>
</dbReference>
<sequence>MNHILAIYMRILEGEGATKQSIGMAMGAWWVMKKSLLVKLSVYLLIIAMANCARDNPDSVANRSPVSIYTCDDISETWHGGLCAKHGTCNKPCRTEEYDSGFCAAFPFLFYCCCKKNYPEALQPRRRSFVCG</sequence>
<dbReference type="Gramene" id="TraesCS3A03G1056300.1">
    <property type="protein sequence ID" value="TraesCS3A03G1056300.1.CDS"/>
    <property type="gene ID" value="TraesCS3A03G1056300"/>
</dbReference>
<dbReference type="OrthoDB" id="680491at2759"/>
<dbReference type="InterPro" id="IPR003614">
    <property type="entry name" value="Knottins"/>
</dbReference>
<dbReference type="Proteomes" id="UP000019116">
    <property type="component" value="Chromosome 3A"/>
</dbReference>
<evidence type="ECO:0000259" key="1">
    <source>
        <dbReference type="Pfam" id="PF00304"/>
    </source>
</evidence>
<evidence type="ECO:0000313" key="2">
    <source>
        <dbReference type="EnsemblPlants" id="TraesCS3A02G454800.1"/>
    </source>
</evidence>
<dbReference type="EnsemblPlants" id="TraesCS3A02G454800.1">
    <property type="protein sequence ID" value="TraesCS3A02G454800.1"/>
    <property type="gene ID" value="TraesCS3A02G454800"/>
</dbReference>
<organism evidence="2">
    <name type="scientific">Triticum aestivum</name>
    <name type="common">Wheat</name>
    <dbReference type="NCBI Taxonomy" id="4565"/>
    <lineage>
        <taxon>Eukaryota</taxon>
        <taxon>Viridiplantae</taxon>
        <taxon>Streptophyta</taxon>
        <taxon>Embryophyta</taxon>
        <taxon>Tracheophyta</taxon>
        <taxon>Spermatophyta</taxon>
        <taxon>Magnoliopsida</taxon>
        <taxon>Liliopsida</taxon>
        <taxon>Poales</taxon>
        <taxon>Poaceae</taxon>
        <taxon>BOP clade</taxon>
        <taxon>Pooideae</taxon>
        <taxon>Triticodae</taxon>
        <taxon>Triticeae</taxon>
        <taxon>Triticinae</taxon>
        <taxon>Triticum</taxon>
    </lineage>
</organism>
<name>A0A3B6ERJ5_WHEAT</name>
<dbReference type="Gramene" id="TraesCS3A02G454800.1">
    <property type="protein sequence ID" value="TraesCS3A02G454800.1"/>
    <property type="gene ID" value="TraesCS3A02G454800"/>
</dbReference>
<dbReference type="Gramene" id="TraesCAD_scaffold_020400_01G000100.1">
    <property type="protein sequence ID" value="TraesCAD_scaffold_020400_01G000100.1"/>
    <property type="gene ID" value="TraesCAD_scaffold_020400_01G000100"/>
</dbReference>
<dbReference type="Gene3D" id="3.30.30.10">
    <property type="entry name" value="Knottin, scorpion toxin-like"/>
    <property type="match status" value="1"/>
</dbReference>
<feature type="domain" description="Knottins-like" evidence="1">
    <location>
        <begin position="70"/>
        <end position="116"/>
    </location>
</feature>
<dbReference type="Gramene" id="TraesCLE_scaffold_068060_01G000600.1">
    <property type="protein sequence ID" value="TraesCLE_scaffold_068060_01G000600.1"/>
    <property type="gene ID" value="TraesCLE_scaffold_068060_01G000600"/>
</dbReference>
<accession>A0A3B6ERJ5</accession>